<keyword evidence="4" id="KW-1185">Reference proteome</keyword>
<dbReference type="Gene3D" id="2.30.40.10">
    <property type="entry name" value="Urease, subunit C, domain 1"/>
    <property type="match status" value="1"/>
</dbReference>
<dbReference type="EMBL" id="JBHSDU010000014">
    <property type="protein sequence ID" value="MFC4312317.1"/>
    <property type="molecule type" value="Genomic_DNA"/>
</dbReference>
<dbReference type="Gene3D" id="3.40.50.10910">
    <property type="entry name" value="Amidohydrolase"/>
    <property type="match status" value="1"/>
</dbReference>
<dbReference type="InterPro" id="IPR006680">
    <property type="entry name" value="Amidohydro-rel"/>
</dbReference>
<sequence>MQLAVRVIAAFVSLAALSVAQAAPTVLTNFTLIDGTGRASVPASALIFDDGRISWVGPRSNLKLPSDATVVDLSGKFVLPGLIDNHVHVGLVHDLTQDVNFYSRELVEQQLRIYAAYGVTAVQVLGTDTDVIFGIRADQRKVQTNMARMYTSGQGLVFKGSYGGVAGLNKPVATAAEARQAVDEQVAKGVDFIKLWVDDEFGDLPSRMPPDISQAIIDQAHKHRLRAIAHIFYLENAKTLASQGVDGFAHSVRDLPVDRALLDEMKRHHTVQMAATLSREASFTYTQLPFLDDPFFNRSITPAALATLKSPERQQKLAAGKHFSQYPGVLDIALKNTRREIEAGVPYGVGSDSGPSGRFSGHFLHWELQLMVQAGLSPLQALTAATGTNAKLIGAKDLGTIEPGKNADLLVLDADPLADIRNTRTIHSVYVAGKSVPTIWSICTGRAANECKGRTNGVEHGER</sequence>
<dbReference type="SUPFAM" id="SSF51556">
    <property type="entry name" value="Metallo-dependent hydrolases"/>
    <property type="match status" value="1"/>
</dbReference>
<evidence type="ECO:0000259" key="2">
    <source>
        <dbReference type="Pfam" id="PF01979"/>
    </source>
</evidence>
<evidence type="ECO:0000313" key="4">
    <source>
        <dbReference type="Proteomes" id="UP001595904"/>
    </source>
</evidence>
<evidence type="ECO:0000256" key="1">
    <source>
        <dbReference type="SAM" id="SignalP"/>
    </source>
</evidence>
<dbReference type="SUPFAM" id="SSF51338">
    <property type="entry name" value="Composite domain of metallo-dependent hydrolases"/>
    <property type="match status" value="1"/>
</dbReference>
<name>A0ABV8SZ36_9GAMM</name>
<dbReference type="Proteomes" id="UP001595904">
    <property type="component" value="Unassembled WGS sequence"/>
</dbReference>
<evidence type="ECO:0000313" key="3">
    <source>
        <dbReference type="EMBL" id="MFC4312317.1"/>
    </source>
</evidence>
<comment type="caution">
    <text evidence="3">The sequence shown here is derived from an EMBL/GenBank/DDBJ whole genome shotgun (WGS) entry which is preliminary data.</text>
</comment>
<dbReference type="RefSeq" id="WP_380601600.1">
    <property type="nucleotide sequence ID" value="NZ_JBHSDU010000014.1"/>
</dbReference>
<reference evidence="4" key="1">
    <citation type="journal article" date="2019" name="Int. J. Syst. Evol. Microbiol.">
        <title>The Global Catalogue of Microorganisms (GCM) 10K type strain sequencing project: providing services to taxonomists for standard genome sequencing and annotation.</title>
        <authorList>
            <consortium name="The Broad Institute Genomics Platform"/>
            <consortium name="The Broad Institute Genome Sequencing Center for Infectious Disease"/>
            <person name="Wu L."/>
            <person name="Ma J."/>
        </authorList>
    </citation>
    <scope>NUCLEOTIDE SEQUENCE [LARGE SCALE GENOMIC DNA]</scope>
    <source>
        <strain evidence="4">CGMCC 1.10759</strain>
    </source>
</reference>
<dbReference type="InterPro" id="IPR011059">
    <property type="entry name" value="Metal-dep_hydrolase_composite"/>
</dbReference>
<dbReference type="InterPro" id="IPR051781">
    <property type="entry name" value="Metallo-dep_Hydrolase"/>
</dbReference>
<feature type="domain" description="Amidohydrolase-related" evidence="2">
    <location>
        <begin position="77"/>
        <end position="436"/>
    </location>
</feature>
<dbReference type="PANTHER" id="PTHR43135:SF3">
    <property type="entry name" value="ALPHA-D-RIBOSE 1-METHYLPHOSPHONATE 5-TRIPHOSPHATE DIPHOSPHATASE"/>
    <property type="match status" value="1"/>
</dbReference>
<feature type="chain" id="PRO_5046438413" evidence="1">
    <location>
        <begin position="23"/>
        <end position="463"/>
    </location>
</feature>
<accession>A0ABV8SZ36</accession>
<dbReference type="InterPro" id="IPR032466">
    <property type="entry name" value="Metal_Hydrolase"/>
</dbReference>
<dbReference type="Gene3D" id="3.30.110.90">
    <property type="entry name" value="Amidohydrolase"/>
    <property type="match status" value="1"/>
</dbReference>
<gene>
    <name evidence="3" type="ORF">ACFPN2_24760</name>
</gene>
<keyword evidence="1" id="KW-0732">Signal</keyword>
<dbReference type="Gene3D" id="1.20.58.520">
    <property type="entry name" value="Amidohydrolase"/>
    <property type="match status" value="1"/>
</dbReference>
<dbReference type="PANTHER" id="PTHR43135">
    <property type="entry name" value="ALPHA-D-RIBOSE 1-METHYLPHOSPHONATE 5-TRIPHOSPHATE DIPHOSPHATASE"/>
    <property type="match status" value="1"/>
</dbReference>
<protein>
    <submittedName>
        <fullName evidence="3">Amidohydrolase family protein</fullName>
    </submittedName>
</protein>
<organism evidence="3 4">
    <name type="scientific">Steroidobacter flavus</name>
    <dbReference type="NCBI Taxonomy" id="1842136"/>
    <lineage>
        <taxon>Bacteria</taxon>
        <taxon>Pseudomonadati</taxon>
        <taxon>Pseudomonadota</taxon>
        <taxon>Gammaproteobacteria</taxon>
        <taxon>Steroidobacterales</taxon>
        <taxon>Steroidobacteraceae</taxon>
        <taxon>Steroidobacter</taxon>
    </lineage>
</organism>
<dbReference type="Pfam" id="PF01979">
    <property type="entry name" value="Amidohydro_1"/>
    <property type="match status" value="1"/>
</dbReference>
<feature type="signal peptide" evidence="1">
    <location>
        <begin position="1"/>
        <end position="22"/>
    </location>
</feature>
<proteinExistence type="predicted"/>